<evidence type="ECO:0000313" key="2">
    <source>
        <dbReference type="Proteomes" id="UP000317646"/>
    </source>
</evidence>
<dbReference type="EMBL" id="RCYZ01000018">
    <property type="protein sequence ID" value="TPG58000.1"/>
    <property type="molecule type" value="Genomic_DNA"/>
</dbReference>
<proteinExistence type="predicted"/>
<accession>A0A502G9K4</accession>
<protein>
    <submittedName>
        <fullName evidence="1">Uncharacterized protein</fullName>
    </submittedName>
</protein>
<reference evidence="1 2" key="1">
    <citation type="journal article" date="2019" name="Environ. Microbiol.">
        <title>Species interactions and distinct microbial communities in high Arctic permafrost affected cryosols are associated with the CH4 and CO2 gas fluxes.</title>
        <authorList>
            <person name="Altshuler I."/>
            <person name="Hamel J."/>
            <person name="Turney S."/>
            <person name="Magnuson E."/>
            <person name="Levesque R."/>
            <person name="Greer C."/>
            <person name="Whyte L.G."/>
        </authorList>
    </citation>
    <scope>NUCLEOTIDE SEQUENCE [LARGE SCALE GENOMIC DNA]</scope>
    <source>
        <strain evidence="1 2">S9.2P</strain>
    </source>
</reference>
<keyword evidence="2" id="KW-1185">Reference proteome</keyword>
<dbReference type="OrthoDB" id="882721at2"/>
<evidence type="ECO:0000313" key="1">
    <source>
        <dbReference type="EMBL" id="TPG58000.1"/>
    </source>
</evidence>
<dbReference type="Proteomes" id="UP000317646">
    <property type="component" value="Unassembled WGS sequence"/>
</dbReference>
<gene>
    <name evidence="1" type="ORF">EAH73_22670</name>
</gene>
<organism evidence="1 2">
    <name type="scientific">Hymenobacter nivis</name>
    <dbReference type="NCBI Taxonomy" id="1850093"/>
    <lineage>
        <taxon>Bacteria</taxon>
        <taxon>Pseudomonadati</taxon>
        <taxon>Bacteroidota</taxon>
        <taxon>Cytophagia</taxon>
        <taxon>Cytophagales</taxon>
        <taxon>Hymenobacteraceae</taxon>
        <taxon>Hymenobacter</taxon>
    </lineage>
</organism>
<comment type="caution">
    <text evidence="1">The sequence shown here is derived from an EMBL/GenBank/DDBJ whole genome shotgun (WGS) entry which is preliminary data.</text>
</comment>
<dbReference type="AlphaFoldDB" id="A0A502G9K4"/>
<dbReference type="RefSeq" id="WP_140469737.1">
    <property type="nucleotide sequence ID" value="NZ_RCYZ01000018.1"/>
</dbReference>
<sequence length="245" mass="26668">MSAVNIGERLTQLRAMLAAESLVPGAWPRTRLAREAGVSPAALTRLESTGRGSMDVLAAVLHFYQGMGVNMAWVLTPDNADIPVQKPRDTFQDEKLPRARQPLTNLHRLLQPVMAGLDAGQSLPPEALRPLLTQVRQGVLHALNHLLPPRRLVLREADLRALQRQLPPVRAQSTGWRAAALYAVPYHCYEAGDFLPRCGDPVSYLAHDPGPEEVSPGDQCSACQRLLRVVSAPSAPLDTPAAALR</sequence>
<name>A0A502G9K4_9BACT</name>